<sequence>MRVTVPASHSILVSRVKRLRWTVLPKMAESGDLADLVQRFRAAAAQQDPEWLQQQLRDLLGRSPAAQRDGRPTRRSRPPERLSPQPFSGASRRSRRSDGSTQGERQSGRGRAASTRRGSEGAMEVAQQAGGSSRQVCVRALPAAPRSECEGQSGGAESAEGDGAAASSGPQSTGAAEEGAGIGTPGAREEATALQGGNTGDEGTEVTARPAAPRPAGRGRSREGEASQHTQAARGGRASQPPAPRETCKARKGAGKGTSRARTRDTAQQGKIGGGEQRQSTGSRRDTTGAQQGEAAPNPVGGQERGRGHGTAQGHPREPGASRESTPVIRQGGGSGRGSGEGLPSNRTHGSSRPSRSRERSRTRQGGRHSPHLRSRSRSRGHRDWHEHGHSMARSRREDSAARLGTQRAWEQGMEHRSRSRSRCSSHRGRHSCCRFSYRSSPCGSERRTSHAGTPARDSRTHGRQSRGREEDRGTQRGASQQQHRTGGTRLESTVTAQGPAAPLGPGGCKTVVWMMGHSYMCWARRRAAVRRTGVQLGFPEDLVTLKWFGVSGLRWDGILPMLFNSVRAGHRPDILVIHAGGNDLGAVPQKQLVARMKQDLDAVRLRFPDIVLVWSEIIPRLVWRHARDAVAIERCRKKVNKLVSPFVRKCGGVVVRHRSLEEKLAGYYIRDGVHLSEVGLDLFNLALSEGIEKALLWLGGARRA</sequence>
<feature type="compositionally biased region" description="Basic residues" evidence="5">
    <location>
        <begin position="418"/>
        <end position="433"/>
    </location>
</feature>
<evidence type="ECO:0000256" key="4">
    <source>
        <dbReference type="ARBA" id="ARBA00048078"/>
    </source>
</evidence>
<feature type="region of interest" description="Disordered" evidence="5">
    <location>
        <begin position="61"/>
        <end position="502"/>
    </location>
</feature>
<dbReference type="OMA" id="IRPTHER"/>
<feature type="compositionally biased region" description="Gly residues" evidence="5">
    <location>
        <begin position="331"/>
        <end position="341"/>
    </location>
</feature>
<dbReference type="EC" id="3.1.1.47" evidence="1"/>
<dbReference type="Gene3D" id="3.40.50.1110">
    <property type="entry name" value="SGNH hydrolase"/>
    <property type="match status" value="1"/>
</dbReference>
<dbReference type="RefSeq" id="XP_031747246.1">
    <property type="nucleotide sequence ID" value="XM_031891386.1"/>
</dbReference>
<feature type="compositionally biased region" description="Polar residues" evidence="5">
    <location>
        <begin position="477"/>
        <end position="496"/>
    </location>
</feature>
<gene>
    <name evidence="8 9" type="primary">LOC116406709</name>
</gene>
<dbReference type="CDD" id="cd00229">
    <property type="entry name" value="SGNH_hydrolase"/>
    <property type="match status" value="1"/>
</dbReference>
<evidence type="ECO:0000256" key="5">
    <source>
        <dbReference type="SAM" id="MobiDB-lite"/>
    </source>
</evidence>
<dbReference type="AGR" id="Xenbase:XB-GENE-29091855"/>
<evidence type="ECO:0000256" key="2">
    <source>
        <dbReference type="ARBA" id="ARBA00023721"/>
    </source>
</evidence>
<evidence type="ECO:0000313" key="9">
    <source>
        <dbReference type="Xenbase" id="XB-GENE-29091855"/>
    </source>
</evidence>
<dbReference type="Pfam" id="PF13472">
    <property type="entry name" value="Lipase_GDSL_2"/>
    <property type="match status" value="1"/>
</dbReference>
<evidence type="ECO:0000313" key="8">
    <source>
        <dbReference type="RefSeq" id="XP_031747246.1"/>
    </source>
</evidence>
<dbReference type="GO" id="GO:0003847">
    <property type="term" value="F:1-alkyl-2-acetylglycerophosphocholine esterase activity"/>
    <property type="evidence" value="ECO:0007669"/>
    <property type="project" value="UniProtKB-EC"/>
</dbReference>
<dbReference type="Proteomes" id="UP000008143">
    <property type="component" value="Chromosome 8"/>
</dbReference>
<feature type="compositionally biased region" description="Low complexity" evidence="5">
    <location>
        <begin position="208"/>
        <end position="218"/>
    </location>
</feature>
<comment type="catalytic activity">
    <reaction evidence="3">
        <text>1-O-hexadecyl-2-acetyl-sn-glycero-3-phosphate + H2O = 1-O-hexadecyl-sn-glycero-3-phosphate + acetate + H(+)</text>
        <dbReference type="Rhea" id="RHEA:41704"/>
        <dbReference type="ChEBI" id="CHEBI:15377"/>
        <dbReference type="ChEBI" id="CHEBI:15378"/>
        <dbReference type="ChEBI" id="CHEBI:30089"/>
        <dbReference type="ChEBI" id="CHEBI:77580"/>
        <dbReference type="ChEBI" id="CHEBI:78385"/>
    </reaction>
    <physiologicalReaction direction="left-to-right" evidence="3">
        <dbReference type="Rhea" id="RHEA:41705"/>
    </physiologicalReaction>
</comment>
<proteinExistence type="predicted"/>
<name>A0A8J1IRY3_XENTR</name>
<dbReference type="SUPFAM" id="SSF52266">
    <property type="entry name" value="SGNH hydrolase"/>
    <property type="match status" value="1"/>
</dbReference>
<feature type="compositionally biased region" description="Basic and acidic residues" evidence="5">
    <location>
        <begin position="68"/>
        <end position="80"/>
    </location>
</feature>
<feature type="compositionally biased region" description="Basic residues" evidence="5">
    <location>
        <begin position="363"/>
        <end position="381"/>
    </location>
</feature>
<dbReference type="InterPro" id="IPR013830">
    <property type="entry name" value="SGNH_hydro"/>
</dbReference>
<feature type="compositionally biased region" description="Low complexity" evidence="5">
    <location>
        <begin position="155"/>
        <end position="179"/>
    </location>
</feature>
<feature type="compositionally biased region" description="Low complexity" evidence="5">
    <location>
        <begin position="109"/>
        <end position="122"/>
    </location>
</feature>
<dbReference type="InterPro" id="IPR036514">
    <property type="entry name" value="SGNH_hydro_sf"/>
</dbReference>
<evidence type="ECO:0000313" key="7">
    <source>
        <dbReference type="Proteomes" id="UP000008143"/>
    </source>
</evidence>
<dbReference type="GeneID" id="116406709"/>
<evidence type="ECO:0000256" key="3">
    <source>
        <dbReference type="ARBA" id="ARBA00035804"/>
    </source>
</evidence>
<feature type="domain" description="SGNH hydrolase-type esterase" evidence="6">
    <location>
        <begin position="535"/>
        <end position="680"/>
    </location>
</feature>
<comment type="catalytic activity">
    <reaction evidence="2">
        <text>1-O-hexadecyl-2-acetyl-sn-glycero-3-phosphocholine + H2O = 1-O-hexadecyl-sn-glycero-3-phosphocholine + acetate + H(+)</text>
        <dbReference type="Rhea" id="RHEA:40479"/>
        <dbReference type="ChEBI" id="CHEBI:15377"/>
        <dbReference type="ChEBI" id="CHEBI:15378"/>
        <dbReference type="ChEBI" id="CHEBI:30089"/>
        <dbReference type="ChEBI" id="CHEBI:44811"/>
        <dbReference type="ChEBI" id="CHEBI:64496"/>
    </reaction>
    <physiologicalReaction direction="left-to-right" evidence="2">
        <dbReference type="Rhea" id="RHEA:40480"/>
    </physiologicalReaction>
</comment>
<feature type="compositionally biased region" description="Basic and acidic residues" evidence="5">
    <location>
        <begin position="457"/>
        <end position="475"/>
    </location>
</feature>
<protein>
    <recommendedName>
        <fullName evidence="1">1-alkyl-2-acetylglycerophosphocholine esterase</fullName>
        <ecNumber evidence="1">3.1.1.47</ecNumber>
    </recommendedName>
</protein>
<organism evidence="7 8">
    <name type="scientific">Xenopus tropicalis</name>
    <name type="common">Western clawed frog</name>
    <name type="synonym">Silurana tropicalis</name>
    <dbReference type="NCBI Taxonomy" id="8364"/>
    <lineage>
        <taxon>Eukaryota</taxon>
        <taxon>Metazoa</taxon>
        <taxon>Chordata</taxon>
        <taxon>Craniata</taxon>
        <taxon>Vertebrata</taxon>
        <taxon>Euteleostomi</taxon>
        <taxon>Amphibia</taxon>
        <taxon>Batrachia</taxon>
        <taxon>Anura</taxon>
        <taxon>Pipoidea</taxon>
        <taxon>Pipidae</taxon>
        <taxon>Xenopodinae</taxon>
        <taxon>Xenopus</taxon>
        <taxon>Silurana</taxon>
    </lineage>
</organism>
<evidence type="ECO:0000259" key="6">
    <source>
        <dbReference type="Pfam" id="PF13472"/>
    </source>
</evidence>
<accession>A0A8J1IRY3</accession>
<feature type="compositionally biased region" description="Basic and acidic residues" evidence="5">
    <location>
        <begin position="382"/>
        <end position="401"/>
    </location>
</feature>
<evidence type="ECO:0000256" key="1">
    <source>
        <dbReference type="ARBA" id="ARBA00013201"/>
    </source>
</evidence>
<reference evidence="8" key="1">
    <citation type="submission" date="2025-08" db="UniProtKB">
        <authorList>
            <consortium name="RefSeq"/>
        </authorList>
    </citation>
    <scope>IDENTIFICATION</scope>
    <source>
        <strain evidence="8">Nigerian</strain>
        <tissue evidence="8">Liver and blood</tissue>
    </source>
</reference>
<comment type="catalytic activity">
    <reaction evidence="4">
        <text>a 1-O-alkyl-2-acetyl-sn-glycero-3-phosphocholine + H2O = a 1-O-alkyl-sn-glycero-3-phosphocholine + acetate + H(+)</text>
        <dbReference type="Rhea" id="RHEA:17777"/>
        <dbReference type="ChEBI" id="CHEBI:15377"/>
        <dbReference type="ChEBI" id="CHEBI:15378"/>
        <dbReference type="ChEBI" id="CHEBI:30089"/>
        <dbReference type="ChEBI" id="CHEBI:30909"/>
        <dbReference type="ChEBI" id="CHEBI:36707"/>
        <dbReference type="EC" id="3.1.1.47"/>
    </reaction>
    <physiologicalReaction direction="left-to-right" evidence="4">
        <dbReference type="Rhea" id="RHEA:17778"/>
    </physiologicalReaction>
</comment>
<keyword evidence="7" id="KW-1185">Reference proteome</keyword>
<dbReference type="AlphaFoldDB" id="A0A8J1IRY3"/>
<dbReference type="Xenbase" id="XB-GENE-29091855">
    <property type="gene designation" value="LOC116406709"/>
</dbReference>